<feature type="transmembrane region" description="Helical" evidence="1">
    <location>
        <begin position="105"/>
        <end position="131"/>
    </location>
</feature>
<accession>A0A8J8MPK2</accession>
<feature type="transmembrane region" description="Helical" evidence="1">
    <location>
        <begin position="59"/>
        <end position="79"/>
    </location>
</feature>
<dbReference type="RefSeq" id="WP_212695963.1">
    <property type="nucleotide sequence ID" value="NZ_CP058649.1"/>
</dbReference>
<feature type="transmembrane region" description="Helical" evidence="1">
    <location>
        <begin position="202"/>
        <end position="221"/>
    </location>
</feature>
<sequence>MGPHHGTKIEKSIGSLAWQLTKHVSTCCGIGVVFFLCNVHILFPLLISHDLKRITDLGLLAPVLFITVPPAYTAVLYTVHRFLQGDDTWTVIIFLRAYKSKFKQAFLIGLMVIFMLTSLYVYGVLLISYGAPIFLRAVPYGLMLFIVLMAIQVFPMIAHGTMATYALFKLALYYTIKRVYIPVLMLLCCFISLFLFDVMPLSIVVSPVVMAYIQMVLYRPIYKEIRYNNERENDSPPTSHT</sequence>
<dbReference type="Pfam" id="PF04854">
    <property type="entry name" value="DUF624"/>
    <property type="match status" value="1"/>
</dbReference>
<reference evidence="2" key="1">
    <citation type="submission" date="2020-07" db="EMBL/GenBank/DDBJ databases">
        <title>Vallitalea pronyensis genome.</title>
        <authorList>
            <person name="Postec A."/>
        </authorList>
    </citation>
    <scope>NUCLEOTIDE SEQUENCE</scope>
    <source>
        <strain evidence="2">FatNI3</strain>
    </source>
</reference>
<proteinExistence type="predicted"/>
<feature type="transmembrane region" description="Helical" evidence="1">
    <location>
        <begin position="24"/>
        <end position="47"/>
    </location>
</feature>
<dbReference type="InterPro" id="IPR006938">
    <property type="entry name" value="DUF624"/>
</dbReference>
<name>A0A8J8MPK2_9FIRM</name>
<keyword evidence="1" id="KW-0812">Transmembrane</keyword>
<evidence type="ECO:0000313" key="2">
    <source>
        <dbReference type="EMBL" id="QUI25264.1"/>
    </source>
</evidence>
<keyword evidence="1" id="KW-1133">Transmembrane helix</keyword>
<dbReference type="AlphaFoldDB" id="A0A8J8MPK2"/>
<organism evidence="2 3">
    <name type="scientific">Vallitalea pronyensis</name>
    <dbReference type="NCBI Taxonomy" id="1348613"/>
    <lineage>
        <taxon>Bacteria</taxon>
        <taxon>Bacillati</taxon>
        <taxon>Bacillota</taxon>
        <taxon>Clostridia</taxon>
        <taxon>Lachnospirales</taxon>
        <taxon>Vallitaleaceae</taxon>
        <taxon>Vallitalea</taxon>
    </lineage>
</organism>
<protein>
    <submittedName>
        <fullName evidence="2">DUF624 domain-containing protein</fullName>
    </submittedName>
</protein>
<feature type="transmembrane region" description="Helical" evidence="1">
    <location>
        <begin position="137"/>
        <end position="158"/>
    </location>
</feature>
<gene>
    <name evidence="2" type="ORF">HZI73_24485</name>
</gene>
<dbReference type="EMBL" id="CP058649">
    <property type="protein sequence ID" value="QUI25264.1"/>
    <property type="molecule type" value="Genomic_DNA"/>
</dbReference>
<evidence type="ECO:0000313" key="3">
    <source>
        <dbReference type="Proteomes" id="UP000683246"/>
    </source>
</evidence>
<evidence type="ECO:0000256" key="1">
    <source>
        <dbReference type="SAM" id="Phobius"/>
    </source>
</evidence>
<dbReference type="KEGG" id="vpy:HZI73_24485"/>
<keyword evidence="3" id="KW-1185">Reference proteome</keyword>
<dbReference type="Proteomes" id="UP000683246">
    <property type="component" value="Chromosome"/>
</dbReference>
<feature type="transmembrane region" description="Helical" evidence="1">
    <location>
        <begin position="179"/>
        <end position="196"/>
    </location>
</feature>
<keyword evidence="1" id="KW-0472">Membrane</keyword>